<protein>
    <submittedName>
        <fullName evidence="1">Uncharacterized protein</fullName>
    </submittedName>
</protein>
<evidence type="ECO:0000313" key="1">
    <source>
        <dbReference type="EMBL" id="KAK6777422.1"/>
    </source>
</evidence>
<accession>A0AAN8T2G2</accession>
<comment type="caution">
    <text evidence="1">The sequence shown here is derived from an EMBL/GenBank/DDBJ whole genome shotgun (WGS) entry which is preliminary data.</text>
</comment>
<keyword evidence="2" id="KW-1185">Reference proteome</keyword>
<evidence type="ECO:0000313" key="2">
    <source>
        <dbReference type="Proteomes" id="UP001371456"/>
    </source>
</evidence>
<dbReference type="Proteomes" id="UP001371456">
    <property type="component" value="Unassembled WGS sequence"/>
</dbReference>
<dbReference type="PANTHER" id="PTHR47818">
    <property type="entry name" value="RNI-LIKE SUPERFAMILY PROTEIN"/>
    <property type="match status" value="1"/>
</dbReference>
<name>A0AAN8T2G2_SOLBU</name>
<dbReference type="EMBL" id="JBANQN010000010">
    <property type="protein sequence ID" value="KAK6777422.1"/>
    <property type="molecule type" value="Genomic_DNA"/>
</dbReference>
<sequence>MHKNACDRSNYLAGKLEHFDLKGNIIREQEVDLSELAEFQTSGFSILERSSSPALNEPYDDDP</sequence>
<dbReference type="AlphaFoldDB" id="A0AAN8T2G2"/>
<organism evidence="1 2">
    <name type="scientific">Solanum bulbocastanum</name>
    <name type="common">Wild potato</name>
    <dbReference type="NCBI Taxonomy" id="147425"/>
    <lineage>
        <taxon>Eukaryota</taxon>
        <taxon>Viridiplantae</taxon>
        <taxon>Streptophyta</taxon>
        <taxon>Embryophyta</taxon>
        <taxon>Tracheophyta</taxon>
        <taxon>Spermatophyta</taxon>
        <taxon>Magnoliopsida</taxon>
        <taxon>eudicotyledons</taxon>
        <taxon>Gunneridae</taxon>
        <taxon>Pentapetalae</taxon>
        <taxon>asterids</taxon>
        <taxon>lamiids</taxon>
        <taxon>Solanales</taxon>
        <taxon>Solanaceae</taxon>
        <taxon>Solanoideae</taxon>
        <taxon>Solaneae</taxon>
        <taxon>Solanum</taxon>
    </lineage>
</organism>
<gene>
    <name evidence="1" type="ORF">RDI58_024139</name>
</gene>
<reference evidence="1 2" key="1">
    <citation type="submission" date="2024-02" db="EMBL/GenBank/DDBJ databases">
        <title>de novo genome assembly of Solanum bulbocastanum strain 11H21.</title>
        <authorList>
            <person name="Hosaka A.J."/>
        </authorList>
    </citation>
    <scope>NUCLEOTIDE SEQUENCE [LARGE SCALE GENOMIC DNA]</scope>
    <source>
        <tissue evidence="1">Young leaves</tissue>
    </source>
</reference>
<dbReference type="PANTHER" id="PTHR47818:SF2">
    <property type="entry name" value="F-BOX DOMAIN-CONTAINING PROTEIN"/>
    <property type="match status" value="1"/>
</dbReference>
<proteinExistence type="predicted"/>